<sequence length="100" mass="11966">MQFLLSLKNKTRGWVFFTRVSSRDGSHHKYLRRGINNNLYILCNHDHVIILSEVLVVITRQEQYKTKSGNICTFVYNLIIDEYIALVRTRTREYPRQPQH</sequence>
<proteinExistence type="predicted"/>
<organism evidence="1">
    <name type="scientific">Cacopsylla melanoneura</name>
    <dbReference type="NCBI Taxonomy" id="428564"/>
    <lineage>
        <taxon>Eukaryota</taxon>
        <taxon>Metazoa</taxon>
        <taxon>Ecdysozoa</taxon>
        <taxon>Arthropoda</taxon>
        <taxon>Hexapoda</taxon>
        <taxon>Insecta</taxon>
        <taxon>Pterygota</taxon>
        <taxon>Neoptera</taxon>
        <taxon>Paraneoptera</taxon>
        <taxon>Hemiptera</taxon>
        <taxon>Sternorrhyncha</taxon>
        <taxon>Psylloidea</taxon>
        <taxon>Psyllidae</taxon>
        <taxon>Psyllinae</taxon>
        <taxon>Cacopsylla</taxon>
    </lineage>
</organism>
<evidence type="ECO:0000313" key="1">
    <source>
        <dbReference type="EMBL" id="CAG6781839.1"/>
    </source>
</evidence>
<dbReference type="EMBL" id="HBUF01283593">
    <property type="protein sequence ID" value="CAG6687835.1"/>
    <property type="molecule type" value="Transcribed_RNA"/>
</dbReference>
<reference evidence="1" key="1">
    <citation type="submission" date="2021-05" db="EMBL/GenBank/DDBJ databases">
        <authorList>
            <person name="Alioto T."/>
            <person name="Alioto T."/>
            <person name="Gomez Garrido J."/>
        </authorList>
    </citation>
    <scope>NUCLEOTIDE SEQUENCE</scope>
</reference>
<protein>
    <submittedName>
        <fullName evidence="1">Uncharacterized protein</fullName>
    </submittedName>
</protein>
<dbReference type="AlphaFoldDB" id="A0A8D9BEW7"/>
<dbReference type="EMBL" id="HBUF01624761">
    <property type="protein sequence ID" value="CAG6781839.1"/>
    <property type="molecule type" value="Transcribed_RNA"/>
</dbReference>
<accession>A0A8D9BEW7</accession>
<name>A0A8D9BEW7_9HEMI</name>